<dbReference type="EMBL" id="SOAU01000001">
    <property type="protein sequence ID" value="TDT15710.1"/>
    <property type="molecule type" value="Genomic_DNA"/>
</dbReference>
<accession>A0A4R7HY77</accession>
<dbReference type="Gene3D" id="3.40.710.10">
    <property type="entry name" value="DD-peptidase/beta-lactamase superfamily"/>
    <property type="match status" value="1"/>
</dbReference>
<reference evidence="2 3" key="1">
    <citation type="submission" date="2019-03" db="EMBL/GenBank/DDBJ databases">
        <title>Sequencing the genomes of 1000 actinobacteria strains.</title>
        <authorList>
            <person name="Klenk H.-P."/>
        </authorList>
    </citation>
    <scope>NUCLEOTIDE SEQUENCE [LARGE SCALE GENOMIC DNA]</scope>
    <source>
        <strain evidence="2 3">DSM 18936</strain>
    </source>
</reference>
<dbReference type="PANTHER" id="PTHR43283:SF15">
    <property type="entry name" value="CONSERVED PROTEIN"/>
    <property type="match status" value="1"/>
</dbReference>
<organism evidence="2 3">
    <name type="scientific">Ilumatobacter fluminis</name>
    <dbReference type="NCBI Taxonomy" id="467091"/>
    <lineage>
        <taxon>Bacteria</taxon>
        <taxon>Bacillati</taxon>
        <taxon>Actinomycetota</taxon>
        <taxon>Acidimicrobiia</taxon>
        <taxon>Acidimicrobiales</taxon>
        <taxon>Ilumatobacteraceae</taxon>
        <taxon>Ilumatobacter</taxon>
    </lineage>
</organism>
<comment type="caution">
    <text evidence="2">The sequence shown here is derived from an EMBL/GenBank/DDBJ whole genome shotgun (WGS) entry which is preliminary data.</text>
</comment>
<dbReference type="InterPro" id="IPR001466">
    <property type="entry name" value="Beta-lactam-related"/>
</dbReference>
<dbReference type="InterPro" id="IPR050789">
    <property type="entry name" value="Diverse_Enzym_Activities"/>
</dbReference>
<dbReference type="PANTHER" id="PTHR43283">
    <property type="entry name" value="BETA-LACTAMASE-RELATED"/>
    <property type="match status" value="1"/>
</dbReference>
<evidence type="ECO:0000313" key="2">
    <source>
        <dbReference type="EMBL" id="TDT15710.1"/>
    </source>
</evidence>
<dbReference type="SUPFAM" id="SSF56601">
    <property type="entry name" value="beta-lactamase/transpeptidase-like"/>
    <property type="match status" value="1"/>
</dbReference>
<dbReference type="AlphaFoldDB" id="A0A4R7HY77"/>
<proteinExistence type="predicted"/>
<name>A0A4R7HY77_9ACTN</name>
<protein>
    <submittedName>
        <fullName evidence="2">CubicO group peptidase (Beta-lactamase class C family)</fullName>
    </submittedName>
</protein>
<dbReference type="InterPro" id="IPR012338">
    <property type="entry name" value="Beta-lactam/transpept-like"/>
</dbReference>
<dbReference type="RefSeq" id="WP_133868142.1">
    <property type="nucleotide sequence ID" value="NZ_JAVJPS010000026.1"/>
</dbReference>
<sequence>MSALHQVTSWPVGRAAAAIVSGDGVVDTIGETDRSFRLASLSKCLAGWAMAIAVEEGSVELDAPIDRADVPDGATLRHLLAHASGLPFDGDDPIARVGQRRIYSNTGIERAAAVLESATDMAFADYLAEAVFAPLSMSSSELRGSAAHAVHSTVADMASFVAEMLSPRLIAAETWDEVVRIQFPSLAGIVPGVGSFDPCPWGLGVEIKGDKSPHWMGRANSPATFGHFGGAGTMMWADPHAGLGVVGLTDTAFDQWSVEALRLWPAFSDAALAEHRGGA</sequence>
<evidence type="ECO:0000259" key="1">
    <source>
        <dbReference type="Pfam" id="PF00144"/>
    </source>
</evidence>
<evidence type="ECO:0000313" key="3">
    <source>
        <dbReference type="Proteomes" id="UP000294558"/>
    </source>
</evidence>
<keyword evidence="3" id="KW-1185">Reference proteome</keyword>
<gene>
    <name evidence="2" type="ORF">BDK89_1286</name>
</gene>
<dbReference type="Proteomes" id="UP000294558">
    <property type="component" value="Unassembled WGS sequence"/>
</dbReference>
<dbReference type="Pfam" id="PF00144">
    <property type="entry name" value="Beta-lactamase"/>
    <property type="match status" value="1"/>
</dbReference>
<dbReference type="OrthoDB" id="3336932at2"/>
<feature type="domain" description="Beta-lactamase-related" evidence="1">
    <location>
        <begin position="17"/>
        <end position="253"/>
    </location>
</feature>